<evidence type="ECO:0000313" key="3">
    <source>
        <dbReference type="Proteomes" id="UP000008316"/>
    </source>
</evidence>
<accession>F2LGK4</accession>
<evidence type="ECO:0000256" key="1">
    <source>
        <dbReference type="SAM" id="SignalP"/>
    </source>
</evidence>
<proteinExistence type="predicted"/>
<dbReference type="EMBL" id="CP002599">
    <property type="protein sequence ID" value="AEA58714.1"/>
    <property type="molecule type" value="Genomic_DNA"/>
</dbReference>
<keyword evidence="1" id="KW-0732">Signal</keyword>
<evidence type="ECO:0000313" key="2">
    <source>
        <dbReference type="EMBL" id="AEA58714.1"/>
    </source>
</evidence>
<dbReference type="Pfam" id="PF11745">
    <property type="entry name" value="DUF3304"/>
    <property type="match status" value="1"/>
</dbReference>
<feature type="signal peptide" evidence="1">
    <location>
        <begin position="1"/>
        <end position="22"/>
    </location>
</feature>
<dbReference type="InterPro" id="IPR021733">
    <property type="entry name" value="DUF3304"/>
</dbReference>
<dbReference type="KEGG" id="bgd:bgla_1g00100"/>
<dbReference type="eggNOG" id="ENOG5030WY2">
    <property type="taxonomic scope" value="Bacteria"/>
</dbReference>
<name>F2LGK4_BURGS</name>
<keyword evidence="3" id="KW-1185">Reference proteome</keyword>
<dbReference type="RefSeq" id="WP_013696096.1">
    <property type="nucleotide sequence ID" value="NC_015381.1"/>
</dbReference>
<sequence length="158" mass="17333">MTLAKFRSPIFGAVFSSFTLTACTNFTDDQLAGDGQALAMVPANHTDRYAVHIFIDKYWAGDVSAQAGGTKAACCFPGRKDWSKPISVTWEWGREEDAETKAITMPAEKHSALVNFPAHGPHQDPNWRKSDAYLCVIFRDLNTVALAFSPSGTECLTK</sequence>
<feature type="chain" id="PRO_5003285797" description="DUF3304 domain-containing protein" evidence="1">
    <location>
        <begin position="23"/>
        <end position="158"/>
    </location>
</feature>
<dbReference type="AlphaFoldDB" id="F2LGK4"/>
<dbReference type="STRING" id="999541.bgla_1g00100"/>
<reference evidence="2 3" key="1">
    <citation type="journal article" date="2011" name="J. Bacteriol.">
        <title>Complete genome sequence of Burkholderia gladioli BSR3.</title>
        <authorList>
            <person name="Seo Y.S."/>
            <person name="Lim J."/>
            <person name="Choi B.S."/>
            <person name="Kim H."/>
            <person name="Goo E."/>
            <person name="Lee B."/>
            <person name="Lim J.S."/>
            <person name="Choi I.Y."/>
            <person name="Moon J.S."/>
            <person name="Kim J."/>
            <person name="Hwang I."/>
        </authorList>
    </citation>
    <scope>NUCLEOTIDE SEQUENCE [LARGE SCALE GENOMIC DNA]</scope>
    <source>
        <strain evidence="2 3">BSR3</strain>
    </source>
</reference>
<dbReference type="HOGENOM" id="CLU_139013_0_0_4"/>
<protein>
    <recommendedName>
        <fullName evidence="4">DUF3304 domain-containing protein</fullName>
    </recommendedName>
</protein>
<gene>
    <name evidence="2" type="ordered locus">bgla_1g00100</name>
</gene>
<evidence type="ECO:0008006" key="4">
    <source>
        <dbReference type="Google" id="ProtNLM"/>
    </source>
</evidence>
<dbReference type="Proteomes" id="UP000008316">
    <property type="component" value="Chromosome 1"/>
</dbReference>
<dbReference type="PROSITE" id="PS51257">
    <property type="entry name" value="PROKAR_LIPOPROTEIN"/>
    <property type="match status" value="1"/>
</dbReference>
<organism evidence="2 3">
    <name type="scientific">Burkholderia gladioli (strain BSR3)</name>
    <dbReference type="NCBI Taxonomy" id="999541"/>
    <lineage>
        <taxon>Bacteria</taxon>
        <taxon>Pseudomonadati</taxon>
        <taxon>Pseudomonadota</taxon>
        <taxon>Betaproteobacteria</taxon>
        <taxon>Burkholderiales</taxon>
        <taxon>Burkholderiaceae</taxon>
        <taxon>Burkholderia</taxon>
    </lineage>
</organism>